<dbReference type="PANTHER" id="PTHR34976:SF1">
    <property type="entry name" value="TOXIN BC_0920"/>
    <property type="match status" value="1"/>
</dbReference>
<reference evidence="4 5" key="1">
    <citation type="submission" date="2023-05" db="EMBL/GenBank/DDBJ databases">
        <title>A Combination of Whole Genome Sequencing and Metagenomics Reveals Diversity of Listeria spp. in Soil Collected from the Nantahala National Forest.</title>
        <authorList>
            <person name="Wang J."/>
            <person name="Schamp C.N."/>
            <person name="Hudson L.K."/>
            <person name="Chaggar H.K."/>
            <person name="Bryan D.W."/>
            <person name="Radosevich M."/>
            <person name="Denes T.G."/>
        </authorList>
    </citation>
    <scope>NUCLEOTIDE SEQUENCE [LARGE SCALE GENOMIC DNA]</scope>
    <source>
        <strain evidence="4 5">UTK S2-0009</strain>
    </source>
</reference>
<evidence type="ECO:0000313" key="5">
    <source>
        <dbReference type="Proteomes" id="UP001267344"/>
    </source>
</evidence>
<keyword evidence="5" id="KW-1185">Reference proteome</keyword>
<sequence>MSIDMHVSNSQNQAASVSTMCKQQIEGYEAVQTAINDFVLNAPFLTGKAYDSAKSYYSSVLFPLARGGVLLSEAVEQAVKKFPENYIIQVDSGNLKQSELEEKIQQTNRLLNQAENIRAELMSADTPIFIKTFQLASNTMLIGIYSNVKNDLEEKLQKLLTFNANSPSIFSEINSLQQAVNQGLAQTKTAWNVITGTFSVPSANELGWATFINNFQNNKNTKAEKIPGVYSENSTYGGNQAGPLVAYRNGDNRIADIIRQYYPNMSDKEIKQYLQKLNSEACGYVALANTFLDHYNGSEEDFEKTFGFPLYNVVNGEKVINYNYLITDFYASQDNHNSEGFLFWQKDTINENEDTSAEEGYGTTLSMRKYRFEKYMKDHGVNVDVINGEGFLGLSTINANIENYDQYHDKGAIIIAVRPIEMTYANGKPYLSEGGHSMTVTGKTTDGKLILSSWGEKYYFDPSVYEAEGYSATFEVIEYED</sequence>
<organism evidence="4 5">
    <name type="scientific">Listeria swaminathanii</name>
    <dbReference type="NCBI Taxonomy" id="2713501"/>
    <lineage>
        <taxon>Bacteria</taxon>
        <taxon>Bacillati</taxon>
        <taxon>Bacillota</taxon>
        <taxon>Bacilli</taxon>
        <taxon>Bacillales</taxon>
        <taxon>Listeriaceae</taxon>
        <taxon>Listeria</taxon>
    </lineage>
</organism>
<comment type="caution">
    <text evidence="4">The sequence shown here is derived from an EMBL/GenBank/DDBJ whole genome shotgun (WGS) entry which is preliminary data.</text>
</comment>
<dbReference type="GeneID" id="93238974"/>
<evidence type="ECO:0000313" key="4">
    <source>
        <dbReference type="EMBL" id="MDT0095679.1"/>
    </source>
</evidence>
<name>A0ABU2ICA8_9LIST</name>
<dbReference type="InterPro" id="IPR006829">
    <property type="entry name" value="LXG_dom"/>
</dbReference>
<evidence type="ECO:0000256" key="2">
    <source>
        <dbReference type="SAM" id="Coils"/>
    </source>
</evidence>
<dbReference type="RefSeq" id="WP_311174469.1">
    <property type="nucleotide sequence ID" value="NZ_CP156021.1"/>
</dbReference>
<evidence type="ECO:0000259" key="3">
    <source>
        <dbReference type="PROSITE" id="PS51756"/>
    </source>
</evidence>
<feature type="coiled-coil region" evidence="2">
    <location>
        <begin position="97"/>
        <end position="124"/>
    </location>
</feature>
<feature type="domain" description="LXG" evidence="3">
    <location>
        <begin position="1"/>
        <end position="229"/>
    </location>
</feature>
<evidence type="ECO:0000256" key="1">
    <source>
        <dbReference type="ARBA" id="ARBA00034117"/>
    </source>
</evidence>
<accession>A0ABU2ICA8</accession>
<dbReference type="InterPro" id="IPR051768">
    <property type="entry name" value="Bact_secretion_toxin"/>
</dbReference>
<proteinExistence type="inferred from homology"/>
<gene>
    <name evidence="4" type="ORF">QJV39_03030</name>
</gene>
<dbReference type="EMBL" id="JASBAG010000001">
    <property type="protein sequence ID" value="MDT0095679.1"/>
    <property type="molecule type" value="Genomic_DNA"/>
</dbReference>
<dbReference type="Pfam" id="PF04740">
    <property type="entry name" value="LXG"/>
    <property type="match status" value="1"/>
</dbReference>
<dbReference type="PROSITE" id="PS51756">
    <property type="entry name" value="LXG"/>
    <property type="match status" value="1"/>
</dbReference>
<keyword evidence="2" id="KW-0175">Coiled coil</keyword>
<protein>
    <submittedName>
        <fullName evidence="4">T7SS effector LXG polymorphic toxin</fullName>
    </submittedName>
</protein>
<comment type="similarity">
    <text evidence="1">In the N-terminal section; belongs to the LXG family.</text>
</comment>
<dbReference type="PANTHER" id="PTHR34976">
    <property type="entry name" value="RIBONUCLEASE YQCG-RELATED"/>
    <property type="match status" value="1"/>
</dbReference>
<dbReference type="Proteomes" id="UP001267344">
    <property type="component" value="Unassembled WGS sequence"/>
</dbReference>